<keyword evidence="2" id="KW-1185">Reference proteome</keyword>
<proteinExistence type="predicted"/>
<dbReference type="Proteomes" id="UP001155163">
    <property type="component" value="Unassembled WGS sequence"/>
</dbReference>
<dbReference type="EMBL" id="JALQCX010000077">
    <property type="protein sequence ID" value="MCK9818272.1"/>
    <property type="molecule type" value="Genomic_DNA"/>
</dbReference>
<protein>
    <submittedName>
        <fullName evidence="1">Uncharacterized protein</fullName>
    </submittedName>
</protein>
<comment type="caution">
    <text evidence="1">The sequence shown here is derived from an EMBL/GenBank/DDBJ whole genome shotgun (WGS) entry which is preliminary data.</text>
</comment>
<reference evidence="1 2" key="2">
    <citation type="journal article" date="2023" name="Plant Pathol.">
        <title>Dismantling and reorganizing Pseudomonas marginalis sensu#lato.</title>
        <authorList>
            <person name="Sawada H."/>
            <person name="Fujikawa T."/>
            <person name="Satou M."/>
        </authorList>
    </citation>
    <scope>NUCLEOTIDE SEQUENCE [LARGE SCALE GENOMIC DNA]</scope>
    <source>
        <strain evidence="1 2">MAFF 302046</strain>
    </source>
</reference>
<evidence type="ECO:0000313" key="1">
    <source>
        <dbReference type="EMBL" id="MCK9818272.1"/>
    </source>
</evidence>
<gene>
    <name evidence="1" type="ORF">M1B35_30165</name>
</gene>
<evidence type="ECO:0000313" key="2">
    <source>
        <dbReference type="Proteomes" id="UP001155163"/>
    </source>
</evidence>
<name>A0ABT0JQZ7_9PSED</name>
<dbReference type="RefSeq" id="WP_268263870.1">
    <property type="nucleotide sequence ID" value="NZ_JALQCX010000077.1"/>
</dbReference>
<sequence>MKNLNITEIRGELQGAATIMHMIVEISSAGVQLSDEGRAGLLEVGIAAINRIESAVAALGDYEAGKAPS</sequence>
<accession>A0ABT0JQZ7</accession>
<reference evidence="1 2" key="1">
    <citation type="journal article" date="2022" name="Int. J. Syst. Evol. Microbiol.">
        <title>Pseudomonas aegrilactucae sp. nov. and Pseudomonas morbosilactucae sp. nov., pathogens causing bacterial rot of lettuce in Japan.</title>
        <authorList>
            <person name="Sawada H."/>
            <person name="Fujikawa T."/>
            <person name="Satou M."/>
        </authorList>
    </citation>
    <scope>NUCLEOTIDE SEQUENCE [LARGE SCALE GENOMIC DNA]</scope>
    <source>
        <strain evidence="1 2">MAFF 302046</strain>
    </source>
</reference>
<organism evidence="1 2">
    <name type="scientific">Pseudomonas morbosilactucae</name>
    <dbReference type="NCBI Taxonomy" id="2938197"/>
    <lineage>
        <taxon>Bacteria</taxon>
        <taxon>Pseudomonadati</taxon>
        <taxon>Pseudomonadota</taxon>
        <taxon>Gammaproteobacteria</taxon>
        <taxon>Pseudomonadales</taxon>
        <taxon>Pseudomonadaceae</taxon>
        <taxon>Pseudomonas</taxon>
    </lineage>
</organism>